<protein>
    <submittedName>
        <fullName evidence="2">Uncharacterized protein</fullName>
    </submittedName>
</protein>
<organism evidence="2 3">
    <name type="scientific">Carnegiea gigantea</name>
    <dbReference type="NCBI Taxonomy" id="171969"/>
    <lineage>
        <taxon>Eukaryota</taxon>
        <taxon>Viridiplantae</taxon>
        <taxon>Streptophyta</taxon>
        <taxon>Embryophyta</taxon>
        <taxon>Tracheophyta</taxon>
        <taxon>Spermatophyta</taxon>
        <taxon>Magnoliopsida</taxon>
        <taxon>eudicotyledons</taxon>
        <taxon>Gunneridae</taxon>
        <taxon>Pentapetalae</taxon>
        <taxon>Caryophyllales</taxon>
        <taxon>Cactineae</taxon>
        <taxon>Cactaceae</taxon>
        <taxon>Cactoideae</taxon>
        <taxon>Echinocereeae</taxon>
        <taxon>Carnegiea</taxon>
    </lineage>
</organism>
<keyword evidence="3" id="KW-1185">Reference proteome</keyword>
<proteinExistence type="predicted"/>
<dbReference type="AlphaFoldDB" id="A0A9Q1KR95"/>
<comment type="caution">
    <text evidence="2">The sequence shown here is derived from an EMBL/GenBank/DDBJ whole genome shotgun (WGS) entry which is preliminary data.</text>
</comment>
<accession>A0A9Q1KR95</accession>
<feature type="region of interest" description="Disordered" evidence="1">
    <location>
        <begin position="113"/>
        <end position="136"/>
    </location>
</feature>
<name>A0A9Q1KR95_9CARY</name>
<dbReference type="EMBL" id="JAKOGI010000038">
    <property type="protein sequence ID" value="KAJ8447438.1"/>
    <property type="molecule type" value="Genomic_DNA"/>
</dbReference>
<evidence type="ECO:0000256" key="1">
    <source>
        <dbReference type="SAM" id="MobiDB-lite"/>
    </source>
</evidence>
<dbReference type="Proteomes" id="UP001153076">
    <property type="component" value="Unassembled WGS sequence"/>
</dbReference>
<evidence type="ECO:0000313" key="3">
    <source>
        <dbReference type="Proteomes" id="UP001153076"/>
    </source>
</evidence>
<feature type="compositionally biased region" description="Polar residues" evidence="1">
    <location>
        <begin position="116"/>
        <end position="125"/>
    </location>
</feature>
<sequence length="297" mass="33320">MNLGIGRGLSFSLFFSSSVGSPKGFLTGFPSFQSGTSPQLDSRRKKRKSYFQCFTFDFFLMAVMKPGLLLKQYQPRSRSPWEPFERYERDWTLELNKNKCCAKRWAQPVRAPIRTYSRSPQSQDEGGNGDRSLGPHGRPLCTWRVTHLQWHLPRGSRSTDWPGPNGALEEEEFVDTLSEGKLLDELSEEELGKPVPEVALELVEAISASRLDLNGGITLRAFGQQLVRRFDARGGLGPRHSTNLEISHIISYDDFPRIRHHHPGARDAGGGGILVAGPRGDARFKKGHRIGNLFGFP</sequence>
<gene>
    <name evidence="2" type="ORF">Cgig2_019432</name>
</gene>
<evidence type="ECO:0000313" key="2">
    <source>
        <dbReference type="EMBL" id="KAJ8447438.1"/>
    </source>
</evidence>
<reference evidence="2" key="1">
    <citation type="submission" date="2022-04" db="EMBL/GenBank/DDBJ databases">
        <title>Carnegiea gigantea Genome sequencing and assembly v2.</title>
        <authorList>
            <person name="Copetti D."/>
            <person name="Sanderson M.J."/>
            <person name="Burquez A."/>
            <person name="Wojciechowski M.F."/>
        </authorList>
    </citation>
    <scope>NUCLEOTIDE SEQUENCE</scope>
    <source>
        <strain evidence="2">SGP5-SGP5p</strain>
        <tissue evidence="2">Aerial part</tissue>
    </source>
</reference>